<feature type="transmembrane region" description="Helical" evidence="1">
    <location>
        <begin position="21"/>
        <end position="42"/>
    </location>
</feature>
<keyword evidence="3" id="KW-1185">Reference proteome</keyword>
<protein>
    <submittedName>
        <fullName evidence="2">Uncharacterized protein</fullName>
    </submittedName>
</protein>
<dbReference type="EMBL" id="BPLR01020516">
    <property type="protein sequence ID" value="GIX79653.1"/>
    <property type="molecule type" value="Genomic_DNA"/>
</dbReference>
<keyword evidence="1" id="KW-0472">Membrane</keyword>
<keyword evidence="1" id="KW-1133">Transmembrane helix</keyword>
<dbReference type="Proteomes" id="UP001054945">
    <property type="component" value="Unassembled WGS sequence"/>
</dbReference>
<keyword evidence="1" id="KW-0812">Transmembrane</keyword>
<proteinExistence type="predicted"/>
<reference evidence="2 3" key="1">
    <citation type="submission" date="2021-06" db="EMBL/GenBank/DDBJ databases">
        <title>Caerostris extrusa draft genome.</title>
        <authorList>
            <person name="Kono N."/>
            <person name="Arakawa K."/>
        </authorList>
    </citation>
    <scope>NUCLEOTIDE SEQUENCE [LARGE SCALE GENOMIC DNA]</scope>
</reference>
<evidence type="ECO:0000313" key="3">
    <source>
        <dbReference type="Proteomes" id="UP001054945"/>
    </source>
</evidence>
<gene>
    <name evidence="2" type="ORF">CEXT_245681</name>
</gene>
<accession>A0AAV4N6R8</accession>
<sequence>MDLLSDRPRTKLQSQTDVFHMFMYIMISFYSYVNAIEILAAFTTPRLYRGPPHFSTDTEQKNSFCIIVKAAVQTPDCLHFASSGKAISLYQVRSAQKES</sequence>
<organism evidence="2 3">
    <name type="scientific">Caerostris extrusa</name>
    <name type="common">Bark spider</name>
    <name type="synonym">Caerostris bankana</name>
    <dbReference type="NCBI Taxonomy" id="172846"/>
    <lineage>
        <taxon>Eukaryota</taxon>
        <taxon>Metazoa</taxon>
        <taxon>Ecdysozoa</taxon>
        <taxon>Arthropoda</taxon>
        <taxon>Chelicerata</taxon>
        <taxon>Arachnida</taxon>
        <taxon>Araneae</taxon>
        <taxon>Araneomorphae</taxon>
        <taxon>Entelegynae</taxon>
        <taxon>Araneoidea</taxon>
        <taxon>Araneidae</taxon>
        <taxon>Caerostris</taxon>
    </lineage>
</organism>
<evidence type="ECO:0000256" key="1">
    <source>
        <dbReference type="SAM" id="Phobius"/>
    </source>
</evidence>
<evidence type="ECO:0000313" key="2">
    <source>
        <dbReference type="EMBL" id="GIX79653.1"/>
    </source>
</evidence>
<name>A0AAV4N6R8_CAEEX</name>
<dbReference type="AlphaFoldDB" id="A0AAV4N6R8"/>
<comment type="caution">
    <text evidence="2">The sequence shown here is derived from an EMBL/GenBank/DDBJ whole genome shotgun (WGS) entry which is preliminary data.</text>
</comment>